<dbReference type="Proteomes" id="UP001165667">
    <property type="component" value="Unassembled WGS sequence"/>
</dbReference>
<keyword evidence="2" id="KW-0813">Transport</keyword>
<gene>
    <name evidence="9" type="ORF">M8523_24765</name>
</gene>
<evidence type="ECO:0000256" key="2">
    <source>
        <dbReference type="ARBA" id="ARBA00022448"/>
    </source>
</evidence>
<keyword evidence="4" id="KW-0997">Cell inner membrane</keyword>
<dbReference type="GO" id="GO:0022857">
    <property type="term" value="F:transmembrane transporter activity"/>
    <property type="evidence" value="ECO:0007669"/>
    <property type="project" value="InterPro"/>
</dbReference>
<feature type="transmembrane region" description="Helical" evidence="8">
    <location>
        <begin position="45"/>
        <end position="64"/>
    </location>
</feature>
<dbReference type="EMBL" id="JAMOIM010000022">
    <property type="protein sequence ID" value="MCW6511216.1"/>
    <property type="molecule type" value="Genomic_DNA"/>
</dbReference>
<dbReference type="PANTHER" id="PTHR32196:SF21">
    <property type="entry name" value="ABC TRANSPORTER PERMEASE PROTEIN YPHD-RELATED"/>
    <property type="match status" value="1"/>
</dbReference>
<evidence type="ECO:0000256" key="7">
    <source>
        <dbReference type="ARBA" id="ARBA00023136"/>
    </source>
</evidence>
<evidence type="ECO:0000313" key="9">
    <source>
        <dbReference type="EMBL" id="MCW6511216.1"/>
    </source>
</evidence>
<keyword evidence="10" id="KW-1185">Reference proteome</keyword>
<dbReference type="InterPro" id="IPR001851">
    <property type="entry name" value="ABC_transp_permease"/>
</dbReference>
<keyword evidence="6 8" id="KW-1133">Transmembrane helix</keyword>
<evidence type="ECO:0000256" key="5">
    <source>
        <dbReference type="ARBA" id="ARBA00022692"/>
    </source>
</evidence>
<keyword evidence="3" id="KW-1003">Cell membrane</keyword>
<reference evidence="9" key="1">
    <citation type="submission" date="2022-05" db="EMBL/GenBank/DDBJ databases">
        <authorList>
            <person name="Pankratov T."/>
        </authorList>
    </citation>
    <scope>NUCLEOTIDE SEQUENCE</scope>
    <source>
        <strain evidence="9">BP6-180914</strain>
    </source>
</reference>
<name>A0AA41Z1F2_9HYPH</name>
<dbReference type="CDD" id="cd06579">
    <property type="entry name" value="TM_PBP1_transp_AraH_like"/>
    <property type="match status" value="1"/>
</dbReference>
<feature type="transmembrane region" description="Helical" evidence="8">
    <location>
        <begin position="12"/>
        <end position="33"/>
    </location>
</feature>
<comment type="caution">
    <text evidence="9">The sequence shown here is derived from an EMBL/GenBank/DDBJ whole genome shotgun (WGS) entry which is preliminary data.</text>
</comment>
<feature type="transmembrane region" description="Helical" evidence="8">
    <location>
        <begin position="156"/>
        <end position="178"/>
    </location>
</feature>
<dbReference type="PANTHER" id="PTHR32196">
    <property type="entry name" value="ABC TRANSPORTER PERMEASE PROTEIN YPHD-RELATED-RELATED"/>
    <property type="match status" value="1"/>
</dbReference>
<evidence type="ECO:0000256" key="6">
    <source>
        <dbReference type="ARBA" id="ARBA00022989"/>
    </source>
</evidence>
<feature type="transmembrane region" description="Helical" evidence="8">
    <location>
        <begin position="242"/>
        <end position="275"/>
    </location>
</feature>
<evidence type="ECO:0000256" key="1">
    <source>
        <dbReference type="ARBA" id="ARBA00004651"/>
    </source>
</evidence>
<dbReference type="Pfam" id="PF02653">
    <property type="entry name" value="BPD_transp_2"/>
    <property type="match status" value="1"/>
</dbReference>
<dbReference type="RefSeq" id="WP_282587594.1">
    <property type="nucleotide sequence ID" value="NZ_JAMOIM010000022.1"/>
</dbReference>
<keyword evidence="5 8" id="KW-0812">Transmembrane</keyword>
<dbReference type="GO" id="GO:0005886">
    <property type="term" value="C:plasma membrane"/>
    <property type="evidence" value="ECO:0007669"/>
    <property type="project" value="UniProtKB-SubCell"/>
</dbReference>
<evidence type="ECO:0000256" key="8">
    <source>
        <dbReference type="SAM" id="Phobius"/>
    </source>
</evidence>
<evidence type="ECO:0000313" key="10">
    <source>
        <dbReference type="Proteomes" id="UP001165667"/>
    </source>
</evidence>
<keyword evidence="7 8" id="KW-0472">Membrane</keyword>
<evidence type="ECO:0000256" key="3">
    <source>
        <dbReference type="ARBA" id="ARBA00022475"/>
    </source>
</evidence>
<feature type="transmembrane region" description="Helical" evidence="8">
    <location>
        <begin position="208"/>
        <end position="230"/>
    </location>
</feature>
<feature type="transmembrane region" description="Helical" evidence="8">
    <location>
        <begin position="287"/>
        <end position="308"/>
    </location>
</feature>
<feature type="transmembrane region" description="Helical" evidence="8">
    <location>
        <begin position="71"/>
        <end position="103"/>
    </location>
</feature>
<comment type="subcellular location">
    <subcellularLocation>
        <location evidence="1">Cell membrane</location>
        <topology evidence="1">Multi-pass membrane protein</topology>
    </subcellularLocation>
</comment>
<evidence type="ECO:0000256" key="4">
    <source>
        <dbReference type="ARBA" id="ARBA00022519"/>
    </source>
</evidence>
<accession>A0AA41Z1F2</accession>
<sequence length="314" mass="31868">MTTPPLRALSNYGQVIAALLLFAAAALTEPAFLTRFNLTGIAFQYSVIGLIALGQLPVILTACIDLSQGSAIAIAAVVLALTAPVLGLAGASVLAILAGGAVGAVNGLLVSFTRIPAFVVTLGTMSVGRGLALTLSSGQPIPVRDPAFMNLVRLRFFDVPGTFLVFLFGAGLLALLLAQWPVGRAVYAVGGHEENARLTGLNVPKVKILVYVLSGLTAGLAGVLLTSRLGTGHPLSGTGYELISISAVIIGGASLFGGIGRVSGVVAGVLLLGILDSMINLSGTSPYLQGTIKGVVVLAALAFSQWNLSRAAAR</sequence>
<dbReference type="AlphaFoldDB" id="A0AA41Z1F2"/>
<protein>
    <submittedName>
        <fullName evidence="9">ABC transporter permease</fullName>
    </submittedName>
</protein>
<organism evidence="9 10">
    <name type="scientific">Lichenifustis flavocetrariae</name>
    <dbReference type="NCBI Taxonomy" id="2949735"/>
    <lineage>
        <taxon>Bacteria</taxon>
        <taxon>Pseudomonadati</taxon>
        <taxon>Pseudomonadota</taxon>
        <taxon>Alphaproteobacteria</taxon>
        <taxon>Hyphomicrobiales</taxon>
        <taxon>Lichenihabitantaceae</taxon>
        <taxon>Lichenifustis</taxon>
    </lineage>
</organism>
<proteinExistence type="predicted"/>